<comment type="cofactor">
    <cofactor evidence="1">
        <name>Zn(2+)</name>
        <dbReference type="ChEBI" id="CHEBI:29105"/>
    </cofactor>
</comment>
<feature type="transmembrane region" description="Helical" evidence="12">
    <location>
        <begin position="12"/>
        <end position="30"/>
    </location>
</feature>
<keyword evidence="4 14" id="KW-0645">Protease</keyword>
<comment type="subcellular location">
    <subcellularLocation>
        <location evidence="2">Membrane</location>
        <topology evidence="2">Multi-pass membrane protein</topology>
    </subcellularLocation>
</comment>
<feature type="domain" description="Peptidase M50" evidence="13">
    <location>
        <begin position="60"/>
        <end position="134"/>
    </location>
</feature>
<evidence type="ECO:0000313" key="15">
    <source>
        <dbReference type="Proteomes" id="UP000307943"/>
    </source>
</evidence>
<evidence type="ECO:0000313" key="14">
    <source>
        <dbReference type="EMBL" id="TNJ63161.1"/>
    </source>
</evidence>
<feature type="transmembrane region" description="Helical" evidence="12">
    <location>
        <begin position="113"/>
        <end position="134"/>
    </location>
</feature>
<dbReference type="PANTHER" id="PTHR39188:SF3">
    <property type="entry name" value="STAGE IV SPORULATION PROTEIN FB"/>
    <property type="match status" value="1"/>
</dbReference>
<proteinExistence type="inferred from homology"/>
<feature type="transmembrane region" description="Helical" evidence="12">
    <location>
        <begin position="140"/>
        <end position="162"/>
    </location>
</feature>
<feature type="transmembrane region" description="Helical" evidence="12">
    <location>
        <begin position="83"/>
        <end position="101"/>
    </location>
</feature>
<evidence type="ECO:0000256" key="5">
    <source>
        <dbReference type="ARBA" id="ARBA00022692"/>
    </source>
</evidence>
<keyword evidence="7" id="KW-0378">Hydrolase</keyword>
<evidence type="ECO:0000256" key="8">
    <source>
        <dbReference type="ARBA" id="ARBA00022833"/>
    </source>
</evidence>
<gene>
    <name evidence="14" type="ORF">FE784_26880</name>
</gene>
<evidence type="ECO:0000256" key="7">
    <source>
        <dbReference type="ARBA" id="ARBA00022801"/>
    </source>
</evidence>
<keyword evidence="8" id="KW-0862">Zinc</keyword>
<organism evidence="14 15">
    <name type="scientific">Paenibacillus hemerocallicola</name>
    <dbReference type="NCBI Taxonomy" id="1172614"/>
    <lineage>
        <taxon>Bacteria</taxon>
        <taxon>Bacillati</taxon>
        <taxon>Bacillota</taxon>
        <taxon>Bacilli</taxon>
        <taxon>Bacillales</taxon>
        <taxon>Paenibacillaceae</taxon>
        <taxon>Paenibacillus</taxon>
    </lineage>
</organism>
<accession>A0A5C4T281</accession>
<keyword evidence="10" id="KW-0482">Metalloprotease</keyword>
<sequence>MRRQTKPNRNEKWAPSAAGLFSIAGVKTLLQFLRLGKKSGALLSMAVATAIYMWFYQWEFALGVTLMVLVHELGHVAAARHKGIPVTAPFFIPFLGALIMLKRNPRDAETEAFVALGGPLLGTLGAFVSFLIGLATGEPLFYAIAYIGFTLNLINLLPIHPLDGGRIASSVTRWLWVAGALGGLVAVIFLHSILFFLLWALFVWDLISKYIVHRGKTTEYSFWGKIEVPFEQIPGENWMLIPFREREPLPYRTYSDLDGKQWVEIEWEEADVVHLIKMQEQGIIRSVVSTKVERRWRQTPKVVVLRYQIDYEPHEIENYYEVPDKIRWKFGISYGALALVLFVMLDIVQMMLNAQGGFLHSLRK</sequence>
<evidence type="ECO:0000256" key="11">
    <source>
        <dbReference type="ARBA" id="ARBA00023136"/>
    </source>
</evidence>
<name>A0A5C4T281_9BACL</name>
<dbReference type="OrthoDB" id="9781963at2"/>
<dbReference type="PANTHER" id="PTHR39188">
    <property type="entry name" value="MEMBRANE-ASSOCIATED ZINC METALLOPROTEASE M50B"/>
    <property type="match status" value="1"/>
</dbReference>
<feature type="domain" description="Peptidase M50" evidence="13">
    <location>
        <begin position="139"/>
        <end position="174"/>
    </location>
</feature>
<dbReference type="EMBL" id="VDCQ01000047">
    <property type="protein sequence ID" value="TNJ63161.1"/>
    <property type="molecule type" value="Genomic_DNA"/>
</dbReference>
<evidence type="ECO:0000256" key="9">
    <source>
        <dbReference type="ARBA" id="ARBA00022989"/>
    </source>
</evidence>
<evidence type="ECO:0000256" key="10">
    <source>
        <dbReference type="ARBA" id="ARBA00023049"/>
    </source>
</evidence>
<evidence type="ECO:0000259" key="13">
    <source>
        <dbReference type="Pfam" id="PF02163"/>
    </source>
</evidence>
<dbReference type="InterPro" id="IPR008915">
    <property type="entry name" value="Peptidase_M50"/>
</dbReference>
<reference evidence="14 15" key="1">
    <citation type="submission" date="2019-05" db="EMBL/GenBank/DDBJ databases">
        <title>We sequenced the genome of Paenibacillus hemerocallicola KCTC 33185 for further insight into its adaptation and study the phylogeny of Paenibacillus.</title>
        <authorList>
            <person name="Narsing Rao M.P."/>
        </authorList>
    </citation>
    <scope>NUCLEOTIDE SEQUENCE [LARGE SCALE GENOMIC DNA]</scope>
    <source>
        <strain evidence="14 15">KCTC 33185</strain>
    </source>
</reference>
<dbReference type="GO" id="GO:0006508">
    <property type="term" value="P:proteolysis"/>
    <property type="evidence" value="ECO:0007669"/>
    <property type="project" value="UniProtKB-KW"/>
</dbReference>
<keyword evidence="11 12" id="KW-0472">Membrane</keyword>
<dbReference type="GO" id="GO:0016020">
    <property type="term" value="C:membrane"/>
    <property type="evidence" value="ECO:0007669"/>
    <property type="project" value="UniProtKB-SubCell"/>
</dbReference>
<comment type="similarity">
    <text evidence="3">Belongs to the peptidase M50B family.</text>
</comment>
<comment type="caution">
    <text evidence="14">The sequence shown here is derived from an EMBL/GenBank/DDBJ whole genome shotgun (WGS) entry which is preliminary data.</text>
</comment>
<keyword evidence="9 12" id="KW-1133">Transmembrane helix</keyword>
<evidence type="ECO:0000256" key="4">
    <source>
        <dbReference type="ARBA" id="ARBA00022670"/>
    </source>
</evidence>
<dbReference type="GO" id="GO:0046872">
    <property type="term" value="F:metal ion binding"/>
    <property type="evidence" value="ECO:0007669"/>
    <property type="project" value="UniProtKB-KW"/>
</dbReference>
<dbReference type="AlphaFoldDB" id="A0A5C4T281"/>
<keyword evidence="15" id="KW-1185">Reference proteome</keyword>
<protein>
    <submittedName>
        <fullName evidence="14">Site-2 protease family protein</fullName>
    </submittedName>
</protein>
<evidence type="ECO:0000256" key="2">
    <source>
        <dbReference type="ARBA" id="ARBA00004141"/>
    </source>
</evidence>
<evidence type="ECO:0000256" key="3">
    <source>
        <dbReference type="ARBA" id="ARBA00007931"/>
    </source>
</evidence>
<keyword evidence="6" id="KW-0479">Metal-binding</keyword>
<feature type="transmembrane region" description="Helical" evidence="12">
    <location>
        <begin position="42"/>
        <end position="71"/>
    </location>
</feature>
<evidence type="ECO:0000256" key="12">
    <source>
        <dbReference type="SAM" id="Phobius"/>
    </source>
</evidence>
<evidence type="ECO:0000256" key="1">
    <source>
        <dbReference type="ARBA" id="ARBA00001947"/>
    </source>
</evidence>
<dbReference type="Pfam" id="PF02163">
    <property type="entry name" value="Peptidase_M50"/>
    <property type="match status" value="2"/>
</dbReference>
<feature type="transmembrane region" description="Helical" evidence="12">
    <location>
        <begin position="174"/>
        <end position="202"/>
    </location>
</feature>
<dbReference type="RefSeq" id="WP_139605347.1">
    <property type="nucleotide sequence ID" value="NZ_VDCQ01000047.1"/>
</dbReference>
<keyword evidence="5 12" id="KW-0812">Transmembrane</keyword>
<feature type="transmembrane region" description="Helical" evidence="12">
    <location>
        <begin position="332"/>
        <end position="354"/>
    </location>
</feature>
<dbReference type="CDD" id="cd06160">
    <property type="entry name" value="S2P-M50_like_2"/>
    <property type="match status" value="1"/>
</dbReference>
<dbReference type="GO" id="GO:0008237">
    <property type="term" value="F:metallopeptidase activity"/>
    <property type="evidence" value="ECO:0007669"/>
    <property type="project" value="UniProtKB-KW"/>
</dbReference>
<dbReference type="Proteomes" id="UP000307943">
    <property type="component" value="Unassembled WGS sequence"/>
</dbReference>
<evidence type="ECO:0000256" key="6">
    <source>
        <dbReference type="ARBA" id="ARBA00022723"/>
    </source>
</evidence>